<comment type="similarity">
    <text evidence="2">Belongs to the HIBADH-related family.</text>
</comment>
<dbReference type="GO" id="GO:0008442">
    <property type="term" value="F:3-hydroxyisobutyrate dehydrogenase activity"/>
    <property type="evidence" value="ECO:0007669"/>
    <property type="project" value="UniProtKB-EC"/>
</dbReference>
<dbReference type="InterPro" id="IPR011548">
    <property type="entry name" value="HIBADH"/>
</dbReference>
<dbReference type="InterPro" id="IPR006115">
    <property type="entry name" value="6PGDH_NADP-bd"/>
</dbReference>
<dbReference type="GO" id="GO:0050661">
    <property type="term" value="F:NADP binding"/>
    <property type="evidence" value="ECO:0007669"/>
    <property type="project" value="InterPro"/>
</dbReference>
<gene>
    <name evidence="9" type="primary">mmsB</name>
    <name evidence="9" type="ORF">H9Q16_20170</name>
</gene>
<name>A0A927D8T8_9RHOB</name>
<keyword evidence="3" id="KW-0101">Branched-chain amino acid catabolism</keyword>
<comment type="pathway">
    <text evidence="1">Amino-acid degradation.</text>
</comment>
<feature type="active site" evidence="6">
    <location>
        <position position="165"/>
    </location>
</feature>
<evidence type="ECO:0000256" key="1">
    <source>
        <dbReference type="ARBA" id="ARBA00005023"/>
    </source>
</evidence>
<evidence type="ECO:0000313" key="9">
    <source>
        <dbReference type="EMBL" id="MBD3666253.1"/>
    </source>
</evidence>
<keyword evidence="5" id="KW-0520">NAD</keyword>
<dbReference type="SUPFAM" id="SSF51735">
    <property type="entry name" value="NAD(P)-binding Rossmann-fold domains"/>
    <property type="match status" value="1"/>
</dbReference>
<dbReference type="PANTHER" id="PTHR22981:SF7">
    <property type="entry name" value="3-HYDROXYISOBUTYRATE DEHYDROGENASE, MITOCHONDRIAL"/>
    <property type="match status" value="1"/>
</dbReference>
<evidence type="ECO:0000256" key="3">
    <source>
        <dbReference type="ARBA" id="ARBA00022456"/>
    </source>
</evidence>
<accession>A0A927D8T8</accession>
<dbReference type="GO" id="GO:0009083">
    <property type="term" value="P:branched-chain amino acid catabolic process"/>
    <property type="evidence" value="ECO:0007669"/>
    <property type="project" value="UniProtKB-KW"/>
</dbReference>
<dbReference type="RefSeq" id="WP_191077284.1">
    <property type="nucleotide sequence ID" value="NZ_JACTAG010000006.1"/>
</dbReference>
<dbReference type="PIRSF" id="PIRSF000103">
    <property type="entry name" value="HIBADH"/>
    <property type="match status" value="1"/>
</dbReference>
<evidence type="ECO:0000313" key="10">
    <source>
        <dbReference type="Proteomes" id="UP000635142"/>
    </source>
</evidence>
<dbReference type="InterPro" id="IPR008927">
    <property type="entry name" value="6-PGluconate_DH-like_C_sf"/>
</dbReference>
<dbReference type="InterPro" id="IPR036291">
    <property type="entry name" value="NAD(P)-bd_dom_sf"/>
</dbReference>
<comment type="caution">
    <text evidence="9">The sequence shown here is derived from an EMBL/GenBank/DDBJ whole genome shotgun (WGS) entry which is preliminary data.</text>
</comment>
<keyword evidence="4 9" id="KW-0560">Oxidoreductase</keyword>
<proteinExistence type="inferred from homology"/>
<dbReference type="GO" id="GO:0051287">
    <property type="term" value="F:NAD binding"/>
    <property type="evidence" value="ECO:0007669"/>
    <property type="project" value="InterPro"/>
</dbReference>
<dbReference type="PANTHER" id="PTHR22981">
    <property type="entry name" value="3-HYDROXYISOBUTYRATE DEHYDROGENASE-RELATED"/>
    <property type="match status" value="1"/>
</dbReference>
<sequence>MAIIAFVGLGTMGQPMAQVLRAAGHDVLGVDVSPQMRARFSGAVEPSAEAIAQAEIIVTMLPEGRHVTQVHTDIILKGAAAGALLIDCSTIDVDTARDLAAQAEAKGLVMLDAPVSGGPAGAETGSLSFMVGGSNEAFAKARPVLEAMGAKITHFGPAGSGQAAKACHNMICGITAMAVMEGFALADALELDLHKFYALCAGAAAQSWTLENRCPIPGVVPLAPSSNDFAPGFASALMAKDLRLAQAAASSTGQATPFGAEAARAFTEFAEADGGLDFSAIYKTLRALPDQRQD</sequence>
<dbReference type="NCBIfam" id="TIGR01692">
    <property type="entry name" value="HIBADH"/>
    <property type="match status" value="1"/>
</dbReference>
<dbReference type="SUPFAM" id="SSF48179">
    <property type="entry name" value="6-phosphogluconate dehydrogenase C-terminal domain-like"/>
    <property type="match status" value="1"/>
</dbReference>
<dbReference type="EMBL" id="JACTAG010000006">
    <property type="protein sequence ID" value="MBD3666253.1"/>
    <property type="molecule type" value="Genomic_DNA"/>
</dbReference>
<evidence type="ECO:0000259" key="8">
    <source>
        <dbReference type="Pfam" id="PF14833"/>
    </source>
</evidence>
<evidence type="ECO:0000256" key="2">
    <source>
        <dbReference type="ARBA" id="ARBA00009080"/>
    </source>
</evidence>
<evidence type="ECO:0000256" key="4">
    <source>
        <dbReference type="ARBA" id="ARBA00023002"/>
    </source>
</evidence>
<reference evidence="9" key="1">
    <citation type="submission" date="2020-08" db="EMBL/GenBank/DDBJ databases">
        <title>Sulfitobacter aestuariivivens sp. nov., isolated from a tidal flat.</title>
        <authorList>
            <person name="Park S."/>
            <person name="Yoon J.-H."/>
        </authorList>
    </citation>
    <scope>NUCLEOTIDE SEQUENCE</scope>
    <source>
        <strain evidence="9">TSTF-M16</strain>
    </source>
</reference>
<evidence type="ECO:0000256" key="6">
    <source>
        <dbReference type="PIRSR" id="PIRSR000103-1"/>
    </source>
</evidence>
<evidence type="ECO:0000259" key="7">
    <source>
        <dbReference type="Pfam" id="PF03446"/>
    </source>
</evidence>
<dbReference type="AlphaFoldDB" id="A0A927D8T8"/>
<evidence type="ECO:0000256" key="5">
    <source>
        <dbReference type="ARBA" id="ARBA00023027"/>
    </source>
</evidence>
<dbReference type="Gene3D" id="1.10.1040.10">
    <property type="entry name" value="N-(1-d-carboxylethyl)-l-norvaline Dehydrogenase, domain 2"/>
    <property type="match status" value="1"/>
</dbReference>
<dbReference type="Pfam" id="PF14833">
    <property type="entry name" value="NAD_binding_11"/>
    <property type="match status" value="1"/>
</dbReference>
<dbReference type="EC" id="1.1.1.31" evidence="9"/>
<dbReference type="InterPro" id="IPR029154">
    <property type="entry name" value="HIBADH-like_NADP-bd"/>
</dbReference>
<dbReference type="Proteomes" id="UP000635142">
    <property type="component" value="Unassembled WGS sequence"/>
</dbReference>
<keyword evidence="10" id="KW-1185">Reference proteome</keyword>
<protein>
    <submittedName>
        <fullName evidence="9">3-hydroxyisobutyrate dehydrogenase</fullName>
        <ecNumber evidence="9">1.1.1.31</ecNumber>
    </submittedName>
</protein>
<dbReference type="Gene3D" id="3.40.50.720">
    <property type="entry name" value="NAD(P)-binding Rossmann-like Domain"/>
    <property type="match status" value="1"/>
</dbReference>
<feature type="domain" description="3-hydroxyisobutyrate dehydrogenase-like NAD-binding" evidence="8">
    <location>
        <begin position="159"/>
        <end position="284"/>
    </location>
</feature>
<feature type="domain" description="6-phosphogluconate dehydrogenase NADP-binding" evidence="7">
    <location>
        <begin position="4"/>
        <end position="156"/>
    </location>
</feature>
<organism evidence="9 10">
    <name type="scientific">Sulfitobacter aestuariivivens</name>
    <dbReference type="NCBI Taxonomy" id="2766981"/>
    <lineage>
        <taxon>Bacteria</taxon>
        <taxon>Pseudomonadati</taxon>
        <taxon>Pseudomonadota</taxon>
        <taxon>Alphaproteobacteria</taxon>
        <taxon>Rhodobacterales</taxon>
        <taxon>Roseobacteraceae</taxon>
        <taxon>Sulfitobacter</taxon>
    </lineage>
</organism>
<dbReference type="InterPro" id="IPR013328">
    <property type="entry name" value="6PGD_dom2"/>
</dbReference>
<dbReference type="Pfam" id="PF03446">
    <property type="entry name" value="NAD_binding_2"/>
    <property type="match status" value="1"/>
</dbReference>
<dbReference type="InterPro" id="IPR015815">
    <property type="entry name" value="HIBADH-related"/>
</dbReference>